<accession>A0ABX8VS58</accession>
<protein>
    <recommendedName>
        <fullName evidence="4">Glycine rich protein</fullName>
    </recommendedName>
</protein>
<sequence>MDQIRRKALKHSPIRRHRRILTVGSLGLFAAIALNGTPVAAASEHSGGESGAVTGAGFGPTLGVGGPSSYTGGSTSNNLCHLHCTGATLGVGGPSSYTGGATANHPGGTATQGVGDVNSYTGQGTSGIADNGTNATTRTGNYGPGR</sequence>
<proteinExistence type="predicted"/>
<name>A0ABX8VS58_9MYCO</name>
<evidence type="ECO:0000313" key="2">
    <source>
        <dbReference type="EMBL" id="QYL18411.1"/>
    </source>
</evidence>
<evidence type="ECO:0000313" key="3">
    <source>
        <dbReference type="Proteomes" id="UP000825367"/>
    </source>
</evidence>
<dbReference type="RefSeq" id="WP_125477405.1">
    <property type="nucleotide sequence ID" value="NZ_BAAAVX010000007.1"/>
</dbReference>
<feature type="region of interest" description="Disordered" evidence="1">
    <location>
        <begin position="42"/>
        <end position="70"/>
    </location>
</feature>
<feature type="compositionally biased region" description="Polar residues" evidence="1">
    <location>
        <begin position="118"/>
        <end position="140"/>
    </location>
</feature>
<evidence type="ECO:0000256" key="1">
    <source>
        <dbReference type="SAM" id="MobiDB-lite"/>
    </source>
</evidence>
<keyword evidence="3" id="KW-1185">Reference proteome</keyword>
<feature type="compositionally biased region" description="Gly residues" evidence="1">
    <location>
        <begin position="48"/>
        <end position="66"/>
    </location>
</feature>
<organism evidence="2 3">
    <name type="scientific">Mycolicibacterium pallens</name>
    <dbReference type="NCBI Taxonomy" id="370524"/>
    <lineage>
        <taxon>Bacteria</taxon>
        <taxon>Bacillati</taxon>
        <taxon>Actinomycetota</taxon>
        <taxon>Actinomycetes</taxon>
        <taxon>Mycobacteriales</taxon>
        <taxon>Mycobacteriaceae</taxon>
        <taxon>Mycolicibacterium</taxon>
    </lineage>
</organism>
<evidence type="ECO:0008006" key="4">
    <source>
        <dbReference type="Google" id="ProtNLM"/>
    </source>
</evidence>
<dbReference type="Proteomes" id="UP000825367">
    <property type="component" value="Chromosome"/>
</dbReference>
<reference evidence="2 3" key="1">
    <citation type="submission" date="2021-07" db="EMBL/GenBank/DDBJ databases">
        <title>Whole genome sequencing of non-tuberculosis mycobacteria type-strains.</title>
        <authorList>
            <person name="Igarashi Y."/>
            <person name="Osugi A."/>
            <person name="Mitarai S."/>
        </authorList>
    </citation>
    <scope>NUCLEOTIDE SEQUENCE [LARGE SCALE GENOMIC DNA]</scope>
    <source>
        <strain evidence="2 3">JCM 16370</strain>
    </source>
</reference>
<gene>
    <name evidence="2" type="ORF">K0O64_07835</name>
</gene>
<feature type="region of interest" description="Disordered" evidence="1">
    <location>
        <begin position="99"/>
        <end position="146"/>
    </location>
</feature>
<dbReference type="EMBL" id="CP080333">
    <property type="protein sequence ID" value="QYL18411.1"/>
    <property type="molecule type" value="Genomic_DNA"/>
</dbReference>